<evidence type="ECO:0000256" key="6">
    <source>
        <dbReference type="SAM" id="MobiDB-lite"/>
    </source>
</evidence>
<feature type="transmembrane region" description="Helical" evidence="7">
    <location>
        <begin position="297"/>
        <end position="319"/>
    </location>
</feature>
<evidence type="ECO:0000256" key="1">
    <source>
        <dbReference type="ARBA" id="ARBA00004141"/>
    </source>
</evidence>
<feature type="transmembrane region" description="Helical" evidence="7">
    <location>
        <begin position="58"/>
        <end position="81"/>
    </location>
</feature>
<evidence type="ECO:0000313" key="9">
    <source>
        <dbReference type="Proteomes" id="UP001209083"/>
    </source>
</evidence>
<dbReference type="RefSeq" id="WP_349638447.1">
    <property type="nucleotide sequence ID" value="NZ_CP090958.1"/>
</dbReference>
<feature type="transmembrane region" description="Helical" evidence="7">
    <location>
        <begin position="406"/>
        <end position="423"/>
    </location>
</feature>
<dbReference type="Gene3D" id="1.10.4160.10">
    <property type="entry name" value="Hydantoin permease"/>
    <property type="match status" value="1"/>
</dbReference>
<feature type="transmembrane region" description="Helical" evidence="7">
    <location>
        <begin position="367"/>
        <end position="385"/>
    </location>
</feature>
<proteinExistence type="inferred from homology"/>
<dbReference type="InterPro" id="IPR001248">
    <property type="entry name" value="Pur-cyt_permease"/>
</dbReference>
<dbReference type="CDD" id="cd11484">
    <property type="entry name" value="SLC-NCS1sbd_CobB-like"/>
    <property type="match status" value="1"/>
</dbReference>
<dbReference type="PANTHER" id="PTHR30569:SF0">
    <property type="entry name" value="CYTOSINE PERMEASE"/>
    <property type="match status" value="1"/>
</dbReference>
<evidence type="ECO:0000256" key="7">
    <source>
        <dbReference type="SAM" id="Phobius"/>
    </source>
</evidence>
<feature type="transmembrane region" description="Helical" evidence="7">
    <location>
        <begin position="266"/>
        <end position="291"/>
    </location>
</feature>
<organism evidence="8 9">
    <name type="scientific">Saxibacter everestensis</name>
    <dbReference type="NCBI Taxonomy" id="2909229"/>
    <lineage>
        <taxon>Bacteria</taxon>
        <taxon>Bacillati</taxon>
        <taxon>Actinomycetota</taxon>
        <taxon>Actinomycetes</taxon>
        <taxon>Micrococcales</taxon>
        <taxon>Brevibacteriaceae</taxon>
        <taxon>Saxibacter</taxon>
    </lineage>
</organism>
<dbReference type="EMBL" id="CP090958">
    <property type="protein sequence ID" value="WGW11657.1"/>
    <property type="molecule type" value="Genomic_DNA"/>
</dbReference>
<evidence type="ECO:0000256" key="5">
    <source>
        <dbReference type="ARBA" id="ARBA00023136"/>
    </source>
</evidence>
<reference evidence="8 9" key="1">
    <citation type="submission" date="2023-05" db="EMBL/GenBank/DDBJ databases">
        <title>Lithophilousrod everest ZFBP1038 complete genpme.</title>
        <authorList>
            <person name="Tian M."/>
        </authorList>
    </citation>
    <scope>NUCLEOTIDE SEQUENCE [LARGE SCALE GENOMIC DNA]</scope>
    <source>
        <strain evidence="8 9">ZFBP1038</strain>
    </source>
</reference>
<comment type="similarity">
    <text evidence="2">Belongs to the purine-cytosine permease (2.A.39) family.</text>
</comment>
<evidence type="ECO:0000256" key="2">
    <source>
        <dbReference type="ARBA" id="ARBA00008974"/>
    </source>
</evidence>
<feature type="transmembrane region" description="Helical" evidence="7">
    <location>
        <begin position="167"/>
        <end position="187"/>
    </location>
</feature>
<dbReference type="Pfam" id="PF02133">
    <property type="entry name" value="Transp_cyt_pur"/>
    <property type="match status" value="1"/>
</dbReference>
<keyword evidence="5 7" id="KW-0472">Membrane</keyword>
<accession>A0ABY8QRL7</accession>
<keyword evidence="9" id="KW-1185">Reference proteome</keyword>
<feature type="transmembrane region" description="Helical" evidence="7">
    <location>
        <begin position="429"/>
        <end position="448"/>
    </location>
</feature>
<dbReference type="Proteomes" id="UP001209083">
    <property type="component" value="Chromosome"/>
</dbReference>
<dbReference type="PANTHER" id="PTHR30569">
    <property type="entry name" value="CYTOSINE TRANSPORTER CODB"/>
    <property type="match status" value="1"/>
</dbReference>
<keyword evidence="3 7" id="KW-0812">Transmembrane</keyword>
<feature type="transmembrane region" description="Helical" evidence="7">
    <location>
        <begin position="194"/>
        <end position="212"/>
    </location>
</feature>
<feature type="region of interest" description="Disordered" evidence="6">
    <location>
        <begin position="1"/>
        <end position="44"/>
    </location>
</feature>
<evidence type="ECO:0000256" key="4">
    <source>
        <dbReference type="ARBA" id="ARBA00022989"/>
    </source>
</evidence>
<sequence>MSEPGASPRPGTDSGSGPGAVGEPNAAVATGPGGSGSGRAIDPDYPVTPVPSTARKSFFSIAVVLLGFTIFTPTMLAGAAIAPAFSFAQLSLIVLVGSMILGGYVALMGWVGARTGLTTVVMARYSFGLGGAKLASILLGGTQVGWYGVVIGTIGDMTAQAFGWESWGARAAVMIVTSALMCATAYYGYRGMYWVSLVSTPLILILAVWVVFRSLQEVGGIDGLLAVAPTTSMSVTVAITTVVGTFASAGSQAPNWTRFARTGRQAIWACIIGFLIGNGLMIYFGAIGAITFGEGDFVLVLYQLGLVAWGLVLLFGNLWKSNADTAYAFGVAGAELFNRPHKGPFVIAGSIIATVLALTGVQNHLVGYLGLLGTFIPPLGGVIIGDFLARWRGGIPAAEKYQPPKVCWHNIGIYVLASAIAYVSGLLSLGIPALTGIVVALVLSYGVGRLPGGRASGRAERWHNR</sequence>
<gene>
    <name evidence="8" type="primary">codB</name>
    <name evidence="8" type="ORF">LWF01_16425</name>
</gene>
<feature type="transmembrane region" description="Helical" evidence="7">
    <location>
        <begin position="224"/>
        <end position="246"/>
    </location>
</feature>
<name>A0ABY8QRL7_9MICO</name>
<feature type="transmembrane region" description="Helical" evidence="7">
    <location>
        <begin position="134"/>
        <end position="155"/>
    </location>
</feature>
<protein>
    <submittedName>
        <fullName evidence="8">Cytosine permease</fullName>
    </submittedName>
</protein>
<evidence type="ECO:0000256" key="3">
    <source>
        <dbReference type="ARBA" id="ARBA00022692"/>
    </source>
</evidence>
<evidence type="ECO:0000313" key="8">
    <source>
        <dbReference type="EMBL" id="WGW11657.1"/>
    </source>
</evidence>
<keyword evidence="4 7" id="KW-1133">Transmembrane helix</keyword>
<dbReference type="NCBIfam" id="NF008241">
    <property type="entry name" value="PRK11017.1"/>
    <property type="match status" value="1"/>
</dbReference>
<dbReference type="InterPro" id="IPR030191">
    <property type="entry name" value="CodB"/>
</dbReference>
<comment type="subcellular location">
    <subcellularLocation>
        <location evidence="1">Membrane</location>
        <topology evidence="1">Multi-pass membrane protein</topology>
    </subcellularLocation>
</comment>
<feature type="transmembrane region" description="Helical" evidence="7">
    <location>
        <begin position="343"/>
        <end position="361"/>
    </location>
</feature>
<feature type="transmembrane region" description="Helical" evidence="7">
    <location>
        <begin position="87"/>
        <end position="113"/>
    </location>
</feature>